<dbReference type="Gene3D" id="3.40.50.300">
    <property type="entry name" value="P-loop containing nucleotide triphosphate hydrolases"/>
    <property type="match status" value="1"/>
</dbReference>
<feature type="binding site" evidence="5">
    <location>
        <position position="296"/>
    </location>
    <ligand>
        <name>substrate</name>
    </ligand>
</feature>
<dbReference type="Pfam" id="PF00300">
    <property type="entry name" value="His_Phos_1"/>
    <property type="match status" value="1"/>
</dbReference>
<evidence type="ECO:0000256" key="1">
    <source>
        <dbReference type="ARBA" id="ARBA00008408"/>
    </source>
</evidence>
<dbReference type="PRINTS" id="PR00991">
    <property type="entry name" value="6PFRUCTKNASE"/>
</dbReference>
<evidence type="ECO:0000256" key="2">
    <source>
        <dbReference type="ARBA" id="ARBA00022741"/>
    </source>
</evidence>
<feature type="binding site" evidence="5">
    <location>
        <begin position="246"/>
        <end position="253"/>
    </location>
    <ligand>
        <name>substrate</name>
    </ligand>
</feature>
<dbReference type="FunFam" id="3.40.50.1240:FF:000001">
    <property type="entry name" value="6-phosphofructo-2-kinase/fructose-2, 6-bisphosphatase 3 isoform 2"/>
    <property type="match status" value="1"/>
</dbReference>
<keyword evidence="2" id="KW-0547">Nucleotide-binding</keyword>
<gene>
    <name evidence="7" type="ORF">NEZAVI_LOCUS11444</name>
</gene>
<dbReference type="InterPro" id="IPR013079">
    <property type="entry name" value="6Phosfructo_kin"/>
</dbReference>
<dbReference type="GO" id="GO:0005524">
    <property type="term" value="F:ATP binding"/>
    <property type="evidence" value="ECO:0007669"/>
    <property type="project" value="UniProtKB-KW"/>
</dbReference>
<keyword evidence="3" id="KW-0067">ATP-binding</keyword>
<dbReference type="SUPFAM" id="SSF52540">
    <property type="entry name" value="P-loop containing nucleoside triphosphate hydrolases"/>
    <property type="match status" value="1"/>
</dbReference>
<proteinExistence type="inferred from homology"/>
<comment type="similarity">
    <text evidence="1">In the C-terminal section; belongs to the phosphoglycerate mutase family.</text>
</comment>
<dbReference type="AlphaFoldDB" id="A0A9P0HJ21"/>
<dbReference type="CDD" id="cd07067">
    <property type="entry name" value="HP_PGM_like"/>
    <property type="match status" value="1"/>
</dbReference>
<dbReference type="Pfam" id="PF01591">
    <property type="entry name" value="6PF2K"/>
    <property type="match status" value="1"/>
</dbReference>
<evidence type="ECO:0000256" key="3">
    <source>
        <dbReference type="ARBA" id="ARBA00022840"/>
    </source>
</evidence>
<dbReference type="Proteomes" id="UP001152798">
    <property type="component" value="Chromosome 5"/>
</dbReference>
<dbReference type="PANTHER" id="PTHR10606:SF65">
    <property type="entry name" value="6-PHOSPHOFRUCTO-2-KINASE_FRUCTOSE-2, 6-BISPHOSPHATASE-LIKE PROTEIN"/>
    <property type="match status" value="1"/>
</dbReference>
<organism evidence="7 8">
    <name type="scientific">Nezara viridula</name>
    <name type="common">Southern green stink bug</name>
    <name type="synonym">Cimex viridulus</name>
    <dbReference type="NCBI Taxonomy" id="85310"/>
    <lineage>
        <taxon>Eukaryota</taxon>
        <taxon>Metazoa</taxon>
        <taxon>Ecdysozoa</taxon>
        <taxon>Arthropoda</taxon>
        <taxon>Hexapoda</taxon>
        <taxon>Insecta</taxon>
        <taxon>Pterygota</taxon>
        <taxon>Neoptera</taxon>
        <taxon>Paraneoptera</taxon>
        <taxon>Hemiptera</taxon>
        <taxon>Heteroptera</taxon>
        <taxon>Panheteroptera</taxon>
        <taxon>Pentatomomorpha</taxon>
        <taxon>Pentatomoidea</taxon>
        <taxon>Pentatomidae</taxon>
        <taxon>Pentatominae</taxon>
        <taxon>Nezara</taxon>
    </lineage>
</organism>
<evidence type="ECO:0000256" key="5">
    <source>
        <dbReference type="PIRSR" id="PIRSR613078-2"/>
    </source>
</evidence>
<keyword evidence="8" id="KW-1185">Reference proteome</keyword>
<dbReference type="GO" id="GO:0006003">
    <property type="term" value="P:fructose 2,6-bisphosphate metabolic process"/>
    <property type="evidence" value="ECO:0007669"/>
    <property type="project" value="InterPro"/>
</dbReference>
<dbReference type="OrthoDB" id="267323at2759"/>
<dbReference type="InterPro" id="IPR003094">
    <property type="entry name" value="6Pfruct_kin"/>
</dbReference>
<dbReference type="InterPro" id="IPR013078">
    <property type="entry name" value="His_Pase_superF_clade-1"/>
</dbReference>
<dbReference type="PIRSF" id="PIRSF000709">
    <property type="entry name" value="6PFK_2-Ptase"/>
    <property type="match status" value="1"/>
</dbReference>
<dbReference type="PANTHER" id="PTHR10606">
    <property type="entry name" value="6-PHOSPHOFRUCTO-2-KINASE/FRUCTOSE-2,6-BISPHOSPHATASE"/>
    <property type="match status" value="1"/>
</dbReference>
<dbReference type="GO" id="GO:0006000">
    <property type="term" value="P:fructose metabolic process"/>
    <property type="evidence" value="ECO:0007669"/>
    <property type="project" value="InterPro"/>
</dbReference>
<feature type="active site" description="Proton donor/acceptor" evidence="4">
    <location>
        <position position="316"/>
    </location>
</feature>
<evidence type="ECO:0000313" key="8">
    <source>
        <dbReference type="Proteomes" id="UP001152798"/>
    </source>
</evidence>
<dbReference type="EMBL" id="OV725081">
    <property type="protein sequence ID" value="CAH1402682.1"/>
    <property type="molecule type" value="Genomic_DNA"/>
</dbReference>
<feature type="active site" description="Tele-phosphohistidine intermediate" evidence="4">
    <location>
        <position position="247"/>
    </location>
</feature>
<dbReference type="GO" id="GO:0003873">
    <property type="term" value="F:6-phosphofructo-2-kinase activity"/>
    <property type="evidence" value="ECO:0007669"/>
    <property type="project" value="InterPro"/>
</dbReference>
<name>A0A9P0HJ21_NEZVI</name>
<protein>
    <recommendedName>
        <fullName evidence="6">6-phosphofructo-2-kinase domain-containing protein</fullName>
    </recommendedName>
</protein>
<sequence>MCPTSFTMGTKGNIENILPLSGSGHFVPLVVVLVGLPARGKTVLAHKLERYLNWNGHQTRVFSVSSYRKKHESQLFKSRDIMCPIDSKTAEIRNAYIHEAINDTQRWLNVGGDIAILDGTHPTFEIRQLLHDFFVKQLSYKILFIECILDDAKLIEENIKETAQLSEDYRHLEFSTAVNEINEKIDMFSSVYKPICPRSESSYSYIKFNNAGENINVRRLDGPYQTKVLGFVSCFRPIRKTLYFSRHGESEYNLLGRIGGDTSLSARGKHYASLLANYFNSAKVDYLRVWTSEKKRTKQTAEGIQAPIENLIPLNELDAGICEGMSYEEMQDKFPQEFAWRDQDKLRYRYPWGESYLDIMSRLEPVLLELEREDSVLVISHQAVLRCIIGYFLNSDPEKLPYLNVPLHTVIKLTTKGYDFEVEYIKFNVDCVNTYRKQPEVCTKSVHENI</sequence>
<evidence type="ECO:0000259" key="6">
    <source>
        <dbReference type="Pfam" id="PF01591"/>
    </source>
</evidence>
<evidence type="ECO:0000256" key="4">
    <source>
        <dbReference type="PIRSR" id="PIRSR613078-1"/>
    </source>
</evidence>
<dbReference type="InterPro" id="IPR027417">
    <property type="entry name" value="P-loop_NTPase"/>
</dbReference>
<dbReference type="SMART" id="SM00855">
    <property type="entry name" value="PGAM"/>
    <property type="match status" value="1"/>
</dbReference>
<feature type="domain" description="6-phosphofructo-2-kinase" evidence="6">
    <location>
        <begin position="27"/>
        <end position="231"/>
    </location>
</feature>
<dbReference type="SUPFAM" id="SSF53254">
    <property type="entry name" value="Phosphoglycerate mutase-like"/>
    <property type="match status" value="1"/>
</dbReference>
<reference evidence="7" key="1">
    <citation type="submission" date="2022-01" db="EMBL/GenBank/DDBJ databases">
        <authorList>
            <person name="King R."/>
        </authorList>
    </citation>
    <scope>NUCLEOTIDE SEQUENCE</scope>
</reference>
<accession>A0A9P0HJ21</accession>
<dbReference type="Gene3D" id="3.40.50.1240">
    <property type="entry name" value="Phosphoglycerate mutase-like"/>
    <property type="match status" value="1"/>
</dbReference>
<evidence type="ECO:0000313" key="7">
    <source>
        <dbReference type="EMBL" id="CAH1402682.1"/>
    </source>
</evidence>
<dbReference type="InterPro" id="IPR029033">
    <property type="entry name" value="His_PPase_superfam"/>
</dbReference>
<dbReference type="GO" id="GO:0005829">
    <property type="term" value="C:cytosol"/>
    <property type="evidence" value="ECO:0007669"/>
    <property type="project" value="TreeGrafter"/>
</dbReference>
<dbReference type="GO" id="GO:0004331">
    <property type="term" value="F:fructose-2,6-bisphosphate 2-phosphatase activity"/>
    <property type="evidence" value="ECO:0007669"/>
    <property type="project" value="TreeGrafter"/>
</dbReference>